<accession>A0ABT0CA83</accession>
<dbReference type="InterPro" id="IPR021467">
    <property type="entry name" value="DUF3119"/>
</dbReference>
<keyword evidence="2" id="KW-0812">Transmembrane</keyword>
<dbReference type="PANTHER" id="PTHR35550:SF2">
    <property type="entry name" value="OS05G0401200 PROTEIN"/>
    <property type="match status" value="1"/>
</dbReference>
<evidence type="ECO:0000256" key="1">
    <source>
        <dbReference type="SAM" id="MobiDB-lite"/>
    </source>
</evidence>
<organism evidence="3 4">
    <name type="scientific">Thermostichus vulcanus str. 'Rupite'</name>
    <dbReference type="NCBI Taxonomy" id="2813851"/>
    <lineage>
        <taxon>Bacteria</taxon>
        <taxon>Bacillati</taxon>
        <taxon>Cyanobacteriota</taxon>
        <taxon>Cyanophyceae</taxon>
        <taxon>Thermostichales</taxon>
        <taxon>Thermostichaceae</taxon>
        <taxon>Thermostichus</taxon>
    </lineage>
</organism>
<name>A0ABT0CA83_THEVL</name>
<sequence>MVKSDSAHLLTPDFRLSLAILALSVPLFWLSFWAALVVGLFGLFLLVQTSLIGLAFTKTALQVYSGSKRIREFPYSEWQDWQIFWPSLPILFFFRETQSIHFLPMLFNPAELQSCLEQRVGYLHPKPEPLTSATENSSGSPGVAKSKQAPSSR</sequence>
<feature type="compositionally biased region" description="Polar residues" evidence="1">
    <location>
        <begin position="131"/>
        <end position="140"/>
    </location>
</feature>
<dbReference type="RefSeq" id="WP_244349897.1">
    <property type="nucleotide sequence ID" value="NZ_JAFIRA010000013.1"/>
</dbReference>
<evidence type="ECO:0000256" key="2">
    <source>
        <dbReference type="SAM" id="Phobius"/>
    </source>
</evidence>
<keyword evidence="4" id="KW-1185">Reference proteome</keyword>
<dbReference type="Pfam" id="PF11317">
    <property type="entry name" value="DUF3119"/>
    <property type="match status" value="1"/>
</dbReference>
<feature type="region of interest" description="Disordered" evidence="1">
    <location>
        <begin position="126"/>
        <end position="153"/>
    </location>
</feature>
<keyword evidence="2" id="KW-0472">Membrane</keyword>
<protein>
    <submittedName>
        <fullName evidence="3">DUF3119 family protein</fullName>
    </submittedName>
</protein>
<reference evidence="3" key="1">
    <citation type="submission" date="2021-02" db="EMBL/GenBank/DDBJ databases">
        <title>The CRISPR/cas machinery reduction and long-range gene transfer in the hot spring cyanobacterium Synechococcus.</title>
        <authorList>
            <person name="Dvorak P."/>
            <person name="Jahodarova E."/>
            <person name="Hasler P."/>
            <person name="Poulickova A."/>
        </authorList>
    </citation>
    <scope>NUCLEOTIDE SEQUENCE</scope>
    <source>
        <strain evidence="3">Rupite</strain>
    </source>
</reference>
<proteinExistence type="predicted"/>
<keyword evidence="2" id="KW-1133">Transmembrane helix</keyword>
<dbReference type="PANTHER" id="PTHR35550">
    <property type="match status" value="1"/>
</dbReference>
<evidence type="ECO:0000313" key="4">
    <source>
        <dbReference type="Proteomes" id="UP000830835"/>
    </source>
</evidence>
<gene>
    <name evidence="3" type="ORF">JX360_06835</name>
</gene>
<feature type="transmembrane region" description="Helical" evidence="2">
    <location>
        <begin position="20"/>
        <end position="47"/>
    </location>
</feature>
<comment type="caution">
    <text evidence="3">The sequence shown here is derived from an EMBL/GenBank/DDBJ whole genome shotgun (WGS) entry which is preliminary data.</text>
</comment>
<evidence type="ECO:0000313" key="3">
    <source>
        <dbReference type="EMBL" id="MCJ2542622.1"/>
    </source>
</evidence>
<dbReference type="Proteomes" id="UP000830835">
    <property type="component" value="Unassembled WGS sequence"/>
</dbReference>
<dbReference type="EMBL" id="JAFIRA010000013">
    <property type="protein sequence ID" value="MCJ2542622.1"/>
    <property type="molecule type" value="Genomic_DNA"/>
</dbReference>